<name>A0A285X771_9FLAO</name>
<reference evidence="3" key="1">
    <citation type="submission" date="2017-09" db="EMBL/GenBank/DDBJ databases">
        <authorList>
            <person name="Varghese N."/>
            <person name="Submissions S."/>
        </authorList>
    </citation>
    <scope>NUCLEOTIDE SEQUENCE [LARGE SCALE GENOMIC DNA]</scope>
    <source>
        <strain evidence="3">CGMCC 1.12641</strain>
    </source>
</reference>
<protein>
    <submittedName>
        <fullName evidence="2">Glucose/arabinose dehydrogenase, beta-propeller fold</fullName>
    </submittedName>
</protein>
<accession>A0A285X771</accession>
<evidence type="ECO:0000313" key="2">
    <source>
        <dbReference type="EMBL" id="SOC81183.1"/>
    </source>
</evidence>
<dbReference type="PANTHER" id="PTHR19328:SF75">
    <property type="entry name" value="ALDOSE SUGAR DEHYDROGENASE YLII"/>
    <property type="match status" value="1"/>
</dbReference>
<dbReference type="SUPFAM" id="SSF50952">
    <property type="entry name" value="Soluble quinoprotein glucose dehydrogenase"/>
    <property type="match status" value="1"/>
</dbReference>
<dbReference type="AlphaFoldDB" id="A0A285X771"/>
<dbReference type="Gene3D" id="2.120.10.30">
    <property type="entry name" value="TolB, C-terminal domain"/>
    <property type="match status" value="1"/>
</dbReference>
<sequence length="470" mass="50926">MKWKCEEEIIFLKSIKFSFNGIKQFVALLLLLSTLSGCDNDDDSTRREPEPEMAMDLLLVAEGMISPVGLTEAPNDSGWLYVIDQAGMVWIIDENGDLMEEAFLDVSDRMVSLNTNYDERGLLGLAFHPSYDSNGKLYVYYTAPPNAGGPAEGESWNNISRISEFTISATDPSMVNIGSEKIILEVNQPQGNHEGGTIAFGIDGYLYISIGDGGNSNDVAPGHVEDWYEVNAGGNGQDIEANLLGDILRIDIDGGSPYTIPTDNPFVGQTGLDEIYAYGFRNPFRFSFDMGGSNSLIVGDAGQNLYEEINLVQKGGNYGWNVKEGTICFDASNNENILDSCPDVDVHGNELVDPVIEIANASNPGGGITVTIIGGNVYRGSEIPELNGRYIFGSFSSDFEPKGELFVATPSGTGPWSYESLNLESYPDNLGYFVKGFGQDMNGEVYVTVSSTLGPDGTTGKIFKIAMVEQ</sequence>
<evidence type="ECO:0000313" key="3">
    <source>
        <dbReference type="Proteomes" id="UP000219193"/>
    </source>
</evidence>
<dbReference type="RefSeq" id="WP_218839741.1">
    <property type="nucleotide sequence ID" value="NZ_OCMF01000004.1"/>
</dbReference>
<evidence type="ECO:0000259" key="1">
    <source>
        <dbReference type="Pfam" id="PF07995"/>
    </source>
</evidence>
<keyword evidence="3" id="KW-1185">Reference proteome</keyword>
<dbReference type="Pfam" id="PF07995">
    <property type="entry name" value="GSDH"/>
    <property type="match status" value="1"/>
</dbReference>
<proteinExistence type="predicted"/>
<dbReference type="InterPro" id="IPR012938">
    <property type="entry name" value="Glc/Sorbosone_DH"/>
</dbReference>
<dbReference type="InterPro" id="IPR011041">
    <property type="entry name" value="Quinoprot_gluc/sorb_DH_b-prop"/>
</dbReference>
<dbReference type="EMBL" id="OCMF01000004">
    <property type="protein sequence ID" value="SOC81183.1"/>
    <property type="molecule type" value="Genomic_DNA"/>
</dbReference>
<feature type="domain" description="Glucose/Sorbosone dehydrogenase" evidence="1">
    <location>
        <begin position="67"/>
        <end position="397"/>
    </location>
</feature>
<gene>
    <name evidence="2" type="ORF">SAMN06296241_2756</name>
</gene>
<dbReference type="InterPro" id="IPR011042">
    <property type="entry name" value="6-blade_b-propeller_TolB-like"/>
</dbReference>
<dbReference type="Proteomes" id="UP000219193">
    <property type="component" value="Unassembled WGS sequence"/>
</dbReference>
<dbReference type="PANTHER" id="PTHR19328">
    <property type="entry name" value="HEDGEHOG-INTERACTING PROTEIN"/>
    <property type="match status" value="1"/>
</dbReference>
<organism evidence="2 3">
    <name type="scientific">Salinimicrobium sediminis</name>
    <dbReference type="NCBI Taxonomy" id="1343891"/>
    <lineage>
        <taxon>Bacteria</taxon>
        <taxon>Pseudomonadati</taxon>
        <taxon>Bacteroidota</taxon>
        <taxon>Flavobacteriia</taxon>
        <taxon>Flavobacteriales</taxon>
        <taxon>Flavobacteriaceae</taxon>
        <taxon>Salinimicrobium</taxon>
    </lineage>
</organism>